<name>A0A1X2HXM4_9FUNG</name>
<proteinExistence type="predicted"/>
<dbReference type="Proteomes" id="UP000193560">
    <property type="component" value="Unassembled WGS sequence"/>
</dbReference>
<comment type="caution">
    <text evidence="1">The sequence shown here is derived from an EMBL/GenBank/DDBJ whole genome shotgun (WGS) entry which is preliminary data.</text>
</comment>
<keyword evidence="2" id="KW-1185">Reference proteome</keyword>
<dbReference type="EMBL" id="MCGE01000050">
    <property type="protein sequence ID" value="ORZ04499.1"/>
    <property type="molecule type" value="Genomic_DNA"/>
</dbReference>
<sequence>MVLGNLPSKVSLASGRCGSVEGGDGFDDGRDNGGWTERTVLEGKGPVCIPEGMECGTIKLELESSSSMGWMRIFHGGKGVGNGLVKWKTTNKKIRGNSGINDQVIWMDGTVQKRHSLVETGIYFYGANAKKGPGRVAKVGHPNTSRGTKIV</sequence>
<dbReference type="AlphaFoldDB" id="A0A1X2HXM4"/>
<accession>A0A1X2HXM4</accession>
<evidence type="ECO:0000313" key="1">
    <source>
        <dbReference type="EMBL" id="ORZ04499.1"/>
    </source>
</evidence>
<organism evidence="1 2">
    <name type="scientific">Absidia repens</name>
    <dbReference type="NCBI Taxonomy" id="90262"/>
    <lineage>
        <taxon>Eukaryota</taxon>
        <taxon>Fungi</taxon>
        <taxon>Fungi incertae sedis</taxon>
        <taxon>Mucoromycota</taxon>
        <taxon>Mucoromycotina</taxon>
        <taxon>Mucoromycetes</taxon>
        <taxon>Mucorales</taxon>
        <taxon>Cunninghamellaceae</taxon>
        <taxon>Absidia</taxon>
    </lineage>
</organism>
<reference evidence="1 2" key="1">
    <citation type="submission" date="2016-07" db="EMBL/GenBank/DDBJ databases">
        <title>Pervasive Adenine N6-methylation of Active Genes in Fungi.</title>
        <authorList>
            <consortium name="DOE Joint Genome Institute"/>
            <person name="Mondo S.J."/>
            <person name="Dannebaum R.O."/>
            <person name="Kuo R.C."/>
            <person name="Labutti K."/>
            <person name="Haridas S."/>
            <person name="Kuo A."/>
            <person name="Salamov A."/>
            <person name="Ahrendt S.R."/>
            <person name="Lipzen A."/>
            <person name="Sullivan W."/>
            <person name="Andreopoulos W.B."/>
            <person name="Clum A."/>
            <person name="Lindquist E."/>
            <person name="Daum C."/>
            <person name="Ramamoorthy G.K."/>
            <person name="Gryganskyi A."/>
            <person name="Culley D."/>
            <person name="Magnuson J.K."/>
            <person name="James T.Y."/>
            <person name="O'Malley M.A."/>
            <person name="Stajich J.E."/>
            <person name="Spatafora J.W."/>
            <person name="Visel A."/>
            <person name="Grigoriev I.V."/>
        </authorList>
    </citation>
    <scope>NUCLEOTIDE SEQUENCE [LARGE SCALE GENOMIC DNA]</scope>
    <source>
        <strain evidence="1 2">NRRL 1336</strain>
    </source>
</reference>
<gene>
    <name evidence="1" type="ORF">BCR42DRAFT_398657</name>
</gene>
<protein>
    <submittedName>
        <fullName evidence="1">Uncharacterized protein</fullName>
    </submittedName>
</protein>
<evidence type="ECO:0000313" key="2">
    <source>
        <dbReference type="Proteomes" id="UP000193560"/>
    </source>
</evidence>